<accession>A0A8J3PNM1</accession>
<evidence type="ECO:0008006" key="4">
    <source>
        <dbReference type="Google" id="ProtNLM"/>
    </source>
</evidence>
<proteinExistence type="predicted"/>
<name>A0A8J3PNM1_9ACTN</name>
<gene>
    <name evidence="2" type="ORF">Pfl04_45460</name>
</gene>
<comment type="caution">
    <text evidence="2">The sequence shown here is derived from an EMBL/GenBank/DDBJ whole genome shotgun (WGS) entry which is preliminary data.</text>
</comment>
<dbReference type="PANTHER" id="PTHR40278:SF1">
    <property type="entry name" value="DNA UTILIZATION PROTEIN HOFN"/>
    <property type="match status" value="1"/>
</dbReference>
<dbReference type="Proteomes" id="UP000653674">
    <property type="component" value="Unassembled WGS sequence"/>
</dbReference>
<reference evidence="2" key="1">
    <citation type="submission" date="2021-01" db="EMBL/GenBank/DDBJ databases">
        <title>Whole genome shotgun sequence of Planosporangium flavigriseum NBRC 105377.</title>
        <authorList>
            <person name="Komaki H."/>
            <person name="Tamura T."/>
        </authorList>
    </citation>
    <scope>NUCLEOTIDE SEQUENCE</scope>
    <source>
        <strain evidence="2">NBRC 105377</strain>
    </source>
</reference>
<dbReference type="Pfam" id="PF05137">
    <property type="entry name" value="PilN"/>
    <property type="match status" value="1"/>
</dbReference>
<keyword evidence="3" id="KW-1185">Reference proteome</keyword>
<dbReference type="InterPro" id="IPR052534">
    <property type="entry name" value="Extracell_DNA_Util/SecSys_Comp"/>
</dbReference>
<dbReference type="AlphaFoldDB" id="A0A8J3PNM1"/>
<dbReference type="InterPro" id="IPR007813">
    <property type="entry name" value="PilN"/>
</dbReference>
<dbReference type="RefSeq" id="WP_168079337.1">
    <property type="nucleotide sequence ID" value="NZ_BAAAQJ010000004.1"/>
</dbReference>
<keyword evidence="1" id="KW-0472">Membrane</keyword>
<protein>
    <recommendedName>
        <fullName evidence="4">Fimbrial assembly protein (PilN)</fullName>
    </recommendedName>
</protein>
<dbReference type="PANTHER" id="PTHR40278">
    <property type="entry name" value="DNA UTILIZATION PROTEIN HOFN"/>
    <property type="match status" value="1"/>
</dbReference>
<evidence type="ECO:0000313" key="2">
    <source>
        <dbReference type="EMBL" id="GIG76142.1"/>
    </source>
</evidence>
<dbReference type="EMBL" id="BONU01000045">
    <property type="protein sequence ID" value="GIG76142.1"/>
    <property type="molecule type" value="Genomic_DNA"/>
</dbReference>
<evidence type="ECO:0000313" key="3">
    <source>
        <dbReference type="Proteomes" id="UP000653674"/>
    </source>
</evidence>
<feature type="transmembrane region" description="Helical" evidence="1">
    <location>
        <begin position="44"/>
        <end position="62"/>
    </location>
</feature>
<keyword evidence="1" id="KW-1133">Transmembrane helix</keyword>
<evidence type="ECO:0000256" key="1">
    <source>
        <dbReference type="SAM" id="Phobius"/>
    </source>
</evidence>
<organism evidence="2 3">
    <name type="scientific">Planosporangium flavigriseum</name>
    <dbReference type="NCBI Taxonomy" id="373681"/>
    <lineage>
        <taxon>Bacteria</taxon>
        <taxon>Bacillati</taxon>
        <taxon>Actinomycetota</taxon>
        <taxon>Actinomycetes</taxon>
        <taxon>Micromonosporales</taxon>
        <taxon>Micromonosporaceae</taxon>
        <taxon>Planosporangium</taxon>
    </lineage>
</organism>
<sequence length="238" mass="24899">MTTTLMPPEPVSSTEPAARMLTISANLLPPEIMESRHARRTRRIVLSAVAAVAILLGGWYGLASHQTSLARGDLGNAQSDVERLVQQQKPYAELIRTQNESRAIDARLAALLANDLRWAQLLSSLRGAAPQGVQLIGVTGGVAPAKAGTAATPQAGTPRLPDTSGQKVVGTLTLNGTAPSKETVAEYIDALAKVQGLGNPMLERVSEEGKAASFTLRVDITGLALGGRYTTGTASKGR</sequence>
<keyword evidence="1" id="KW-0812">Transmembrane</keyword>